<dbReference type="EMBL" id="UINC01130741">
    <property type="protein sequence ID" value="SVD11995.1"/>
    <property type="molecule type" value="Genomic_DNA"/>
</dbReference>
<sequence length="186" mass="20135">MVLKEEAVYPKALGNDRHRFFLIVTIVTGLLILGGTAFYYWAAIHKVPAQFRHVVTKIPKQQTLLPKKLPKLRTFEGVSMAGIPSSKKKTTVKPEENLAFSRQVVTKPAAESLASKQPTASKPLFKSSPKGAPSSEISSDLEEIGNLIQSTTTLGKNSPAAPVANRSGYIPSVKVKGIIFFDEGSS</sequence>
<proteinExistence type="predicted"/>
<feature type="non-terminal residue" evidence="3">
    <location>
        <position position="186"/>
    </location>
</feature>
<evidence type="ECO:0000313" key="3">
    <source>
        <dbReference type="EMBL" id="SVD11995.1"/>
    </source>
</evidence>
<accession>A0A382SR77</accession>
<reference evidence="3" key="1">
    <citation type="submission" date="2018-05" db="EMBL/GenBank/DDBJ databases">
        <authorList>
            <person name="Lanie J.A."/>
            <person name="Ng W.-L."/>
            <person name="Kazmierczak K.M."/>
            <person name="Andrzejewski T.M."/>
            <person name="Davidsen T.M."/>
            <person name="Wayne K.J."/>
            <person name="Tettelin H."/>
            <person name="Glass J.I."/>
            <person name="Rusch D."/>
            <person name="Podicherti R."/>
            <person name="Tsui H.-C.T."/>
            <person name="Winkler M.E."/>
        </authorList>
    </citation>
    <scope>NUCLEOTIDE SEQUENCE</scope>
</reference>
<evidence type="ECO:0000256" key="2">
    <source>
        <dbReference type="SAM" id="Phobius"/>
    </source>
</evidence>
<protein>
    <submittedName>
        <fullName evidence="3">Uncharacterized protein</fullName>
    </submittedName>
</protein>
<feature type="transmembrane region" description="Helical" evidence="2">
    <location>
        <begin position="20"/>
        <end position="42"/>
    </location>
</feature>
<dbReference type="AlphaFoldDB" id="A0A382SR77"/>
<gene>
    <name evidence="3" type="ORF">METZ01_LOCUS364849</name>
</gene>
<keyword evidence="2" id="KW-0812">Transmembrane</keyword>
<organism evidence="3">
    <name type="scientific">marine metagenome</name>
    <dbReference type="NCBI Taxonomy" id="408172"/>
    <lineage>
        <taxon>unclassified sequences</taxon>
        <taxon>metagenomes</taxon>
        <taxon>ecological metagenomes</taxon>
    </lineage>
</organism>
<feature type="region of interest" description="Disordered" evidence="1">
    <location>
        <begin position="110"/>
        <end position="138"/>
    </location>
</feature>
<name>A0A382SR77_9ZZZZ</name>
<evidence type="ECO:0000256" key="1">
    <source>
        <dbReference type="SAM" id="MobiDB-lite"/>
    </source>
</evidence>
<keyword evidence="2" id="KW-1133">Transmembrane helix</keyword>
<keyword evidence="2" id="KW-0472">Membrane</keyword>